<proteinExistence type="predicted"/>
<reference evidence="1 2" key="1">
    <citation type="submission" date="2022-10" db="EMBL/GenBank/DDBJ databases">
        <title>Janthinobacterium sp. hw3 Genome sequencing.</title>
        <authorList>
            <person name="Park S."/>
        </authorList>
    </citation>
    <scope>NUCLEOTIDE SEQUENCE [LARGE SCALE GENOMIC DNA]</scope>
    <source>
        <strain evidence="2">hw3</strain>
    </source>
</reference>
<evidence type="ECO:0008006" key="3">
    <source>
        <dbReference type="Google" id="ProtNLM"/>
    </source>
</evidence>
<dbReference type="EMBL" id="JAQQXR010000016">
    <property type="protein sequence ID" value="MDC8760686.1"/>
    <property type="molecule type" value="Genomic_DNA"/>
</dbReference>
<name>A0ABT5K7B8_9BURK</name>
<evidence type="ECO:0000313" key="2">
    <source>
        <dbReference type="Proteomes" id="UP001221208"/>
    </source>
</evidence>
<organism evidence="1 2">
    <name type="scientific">Janthinobacterium fluminis</name>
    <dbReference type="NCBI Taxonomy" id="2987524"/>
    <lineage>
        <taxon>Bacteria</taxon>
        <taxon>Pseudomonadati</taxon>
        <taxon>Pseudomonadota</taxon>
        <taxon>Betaproteobacteria</taxon>
        <taxon>Burkholderiales</taxon>
        <taxon>Oxalobacteraceae</taxon>
        <taxon>Janthinobacterium</taxon>
    </lineage>
</organism>
<evidence type="ECO:0000313" key="1">
    <source>
        <dbReference type="EMBL" id="MDC8760686.1"/>
    </source>
</evidence>
<protein>
    <recommendedName>
        <fullName evidence="3">ESPR domain-containing protein</fullName>
    </recommendedName>
</protein>
<sequence>MKQPSQNFTIIVNWKKKGFGCAKALLILQLARFATAAPRRSN</sequence>
<dbReference type="RefSeq" id="WP_273674622.1">
    <property type="nucleotide sequence ID" value="NZ_JAQQXR010000016.1"/>
</dbReference>
<dbReference type="Proteomes" id="UP001221208">
    <property type="component" value="Unassembled WGS sequence"/>
</dbReference>
<accession>A0ABT5K7B8</accession>
<comment type="caution">
    <text evidence="1">The sequence shown here is derived from an EMBL/GenBank/DDBJ whole genome shotgun (WGS) entry which is preliminary data.</text>
</comment>
<keyword evidence="2" id="KW-1185">Reference proteome</keyword>
<gene>
    <name evidence="1" type="ORF">OIK44_24165</name>
</gene>